<feature type="transmembrane region" description="Helical" evidence="1">
    <location>
        <begin position="356"/>
        <end position="374"/>
    </location>
</feature>
<evidence type="ECO:0000256" key="1">
    <source>
        <dbReference type="SAM" id="Phobius"/>
    </source>
</evidence>
<name>A0AA37RWG7_9GAMM</name>
<feature type="transmembrane region" description="Helical" evidence="1">
    <location>
        <begin position="394"/>
        <end position="417"/>
    </location>
</feature>
<dbReference type="EMBL" id="BSNC01000004">
    <property type="protein sequence ID" value="GLP96022.1"/>
    <property type="molecule type" value="Genomic_DNA"/>
</dbReference>
<comment type="caution">
    <text evidence="2">The sequence shown here is derived from an EMBL/GenBank/DDBJ whole genome shotgun (WGS) entry which is preliminary data.</text>
</comment>
<evidence type="ECO:0000313" key="2">
    <source>
        <dbReference type="EMBL" id="GLP96022.1"/>
    </source>
</evidence>
<proteinExistence type="predicted"/>
<feature type="transmembrane region" description="Helical" evidence="1">
    <location>
        <begin position="315"/>
        <end position="335"/>
    </location>
</feature>
<reference evidence="2" key="1">
    <citation type="journal article" date="2014" name="Int. J. Syst. Evol. Microbiol.">
        <title>Complete genome sequence of Corynebacterium casei LMG S-19264T (=DSM 44701T), isolated from a smear-ripened cheese.</title>
        <authorList>
            <consortium name="US DOE Joint Genome Institute (JGI-PGF)"/>
            <person name="Walter F."/>
            <person name="Albersmeier A."/>
            <person name="Kalinowski J."/>
            <person name="Ruckert C."/>
        </authorList>
    </citation>
    <scope>NUCLEOTIDE SEQUENCE</scope>
    <source>
        <strain evidence="2">NBRC 101628</strain>
    </source>
</reference>
<dbReference type="Proteomes" id="UP001161422">
    <property type="component" value="Unassembled WGS sequence"/>
</dbReference>
<dbReference type="RefSeq" id="WP_095506972.1">
    <property type="nucleotide sequence ID" value="NZ_BSNC01000004.1"/>
</dbReference>
<reference evidence="2" key="2">
    <citation type="submission" date="2023-01" db="EMBL/GenBank/DDBJ databases">
        <title>Draft genome sequence of Paraferrimonas sedimenticola strain NBRC 101628.</title>
        <authorList>
            <person name="Sun Q."/>
            <person name="Mori K."/>
        </authorList>
    </citation>
    <scope>NUCLEOTIDE SEQUENCE</scope>
    <source>
        <strain evidence="2">NBRC 101628</strain>
    </source>
</reference>
<accession>A0AA37RWG7</accession>
<sequence length="496" mass="55430">MQGAMANMKLADDYRVNEAQLYSQIDSLKGDEPVIVDFDETLWLRNSTEAFLSNVSPSIWVAFWLQLLGLIRPWRWASPHNHDHVRDWIRVCVVVMVAPWSVWQWKRVAATKAKDYLNRPLAEALKASNQPVFVASYGFQFVIQPMLDALSVSWPLIVASTLRSAPSLRRQGKGAAVAKQLGLPAVQRGLSITDSKLDLDLLAMTRLSALIRWPQAKYIQAGRKPMLPFVYLKKVKRPTESYFTRAILGHDYLLLLLVFSATSSTPIASAICLLLFVLSYFTAYEVGYYENDRLGILHEAKPKVSKAFSELGDNFVPIVAWIFAGLLAIPAAILATEVNGLRQSFVGGMPANAMEVWLVFMGLLVAVRLVFAWFNRLPEMGRVVPMLILQGARSAGYLLLFTTSLVGILFCLTQALSKWIPYVVYRFGGSRALVPNHLINLLLLLSAVGLLSASGQVNGIWDHWHTWLLLGYSALRGVIELRKFGVYLKPYSGSES</sequence>
<keyword evidence="1" id="KW-0472">Membrane</keyword>
<keyword evidence="3" id="KW-1185">Reference proteome</keyword>
<feature type="transmembrane region" description="Helical" evidence="1">
    <location>
        <begin position="252"/>
        <end position="281"/>
    </location>
</feature>
<dbReference type="AlphaFoldDB" id="A0AA37RWG7"/>
<keyword evidence="1" id="KW-1133">Transmembrane helix</keyword>
<gene>
    <name evidence="2" type="ORF">GCM10007895_13280</name>
</gene>
<organism evidence="2 3">
    <name type="scientific">Paraferrimonas sedimenticola</name>
    <dbReference type="NCBI Taxonomy" id="375674"/>
    <lineage>
        <taxon>Bacteria</taxon>
        <taxon>Pseudomonadati</taxon>
        <taxon>Pseudomonadota</taxon>
        <taxon>Gammaproteobacteria</taxon>
        <taxon>Alteromonadales</taxon>
        <taxon>Ferrimonadaceae</taxon>
        <taxon>Paraferrimonas</taxon>
    </lineage>
</organism>
<evidence type="ECO:0000313" key="3">
    <source>
        <dbReference type="Proteomes" id="UP001161422"/>
    </source>
</evidence>
<protein>
    <recommendedName>
        <fullName evidence="4">Haloacid dehalogenase-like hydrolase</fullName>
    </recommendedName>
</protein>
<keyword evidence="1" id="KW-0812">Transmembrane</keyword>
<feature type="transmembrane region" description="Helical" evidence="1">
    <location>
        <begin position="438"/>
        <end position="457"/>
    </location>
</feature>
<evidence type="ECO:0008006" key="4">
    <source>
        <dbReference type="Google" id="ProtNLM"/>
    </source>
</evidence>